<evidence type="ECO:0000256" key="3">
    <source>
        <dbReference type="ARBA" id="ARBA00022989"/>
    </source>
</evidence>
<feature type="transmembrane region" description="Helical" evidence="5">
    <location>
        <begin position="133"/>
        <end position="157"/>
    </location>
</feature>
<comment type="caution">
    <text evidence="6">The sequence shown here is derived from an EMBL/GenBank/DDBJ whole genome shotgun (WGS) entry which is preliminary data.</text>
</comment>
<sequence length="169" mass="18190">MCDKKDYGILSGRYSLAVLRILACYPWISGAFYGRDAKVSMDFIFGNGLIERINEGFIHTAINAGMVSFLTSTVIPHASLFALMLALGEVAAGFSFLSGLFTRLGGIIAILHSVVNILVLWHAGPEVIGQNYLLIITALTLTLSGAGRTLGLDGVIIKHTNMKIFRITG</sequence>
<dbReference type="GO" id="GO:0016020">
    <property type="term" value="C:membrane"/>
    <property type="evidence" value="ECO:0007669"/>
    <property type="project" value="UniProtKB-SubCell"/>
</dbReference>
<evidence type="ECO:0000256" key="4">
    <source>
        <dbReference type="ARBA" id="ARBA00023136"/>
    </source>
</evidence>
<keyword evidence="3 5" id="KW-1133">Transmembrane helix</keyword>
<organism evidence="6">
    <name type="scientific">Salmonella enterica</name>
    <name type="common">Salmonella choleraesuis</name>
    <dbReference type="NCBI Taxonomy" id="28901"/>
    <lineage>
        <taxon>Bacteria</taxon>
        <taxon>Pseudomonadati</taxon>
        <taxon>Pseudomonadota</taxon>
        <taxon>Gammaproteobacteria</taxon>
        <taxon>Enterobacterales</taxon>
        <taxon>Enterobacteriaceae</taxon>
        <taxon>Salmonella</taxon>
    </lineage>
</organism>
<reference evidence="6" key="1">
    <citation type="journal article" date="2018" name="Genome Biol.">
        <title>SKESA: strategic k-mer extension for scrupulous assemblies.</title>
        <authorList>
            <person name="Souvorov A."/>
            <person name="Agarwala R."/>
            <person name="Lipman D.J."/>
        </authorList>
    </citation>
    <scope>NUCLEOTIDE SEQUENCE</scope>
    <source>
        <strain evidence="6">MA.CK_97/00003274</strain>
    </source>
</reference>
<evidence type="ECO:0000256" key="1">
    <source>
        <dbReference type="ARBA" id="ARBA00004141"/>
    </source>
</evidence>
<feature type="transmembrane region" description="Helical" evidence="5">
    <location>
        <begin position="104"/>
        <end position="121"/>
    </location>
</feature>
<name>A0A759MCR9_SALER</name>
<comment type="subcellular location">
    <subcellularLocation>
        <location evidence="1">Membrane</location>
        <topology evidence="1">Multi-pass membrane protein</topology>
    </subcellularLocation>
</comment>
<reference evidence="6" key="2">
    <citation type="submission" date="2020-02" db="EMBL/GenBank/DDBJ databases">
        <authorList>
            <consortium name="NCBI Pathogen Detection Project"/>
        </authorList>
    </citation>
    <scope>NUCLEOTIDE SEQUENCE</scope>
    <source>
        <strain evidence="6">MA.CK_97/00003274</strain>
    </source>
</reference>
<feature type="transmembrane region" description="Helical" evidence="5">
    <location>
        <begin position="74"/>
        <end position="97"/>
    </location>
</feature>
<dbReference type="Pfam" id="PF07681">
    <property type="entry name" value="DoxX"/>
    <property type="match status" value="1"/>
</dbReference>
<keyword evidence="4 5" id="KW-0472">Membrane</keyword>
<protein>
    <submittedName>
        <fullName evidence="6">DoxX family protein</fullName>
    </submittedName>
</protein>
<evidence type="ECO:0000256" key="2">
    <source>
        <dbReference type="ARBA" id="ARBA00022692"/>
    </source>
</evidence>
<accession>A0A759MCR9</accession>
<proteinExistence type="predicted"/>
<keyword evidence="2 5" id="KW-0812">Transmembrane</keyword>
<dbReference type="AlphaFoldDB" id="A0A759MCR9"/>
<gene>
    <name evidence="6" type="ORF">G8R56_005069</name>
</gene>
<dbReference type="InterPro" id="IPR032808">
    <property type="entry name" value="DoxX"/>
</dbReference>
<evidence type="ECO:0000256" key="5">
    <source>
        <dbReference type="SAM" id="Phobius"/>
    </source>
</evidence>
<feature type="transmembrane region" description="Helical" evidence="5">
    <location>
        <begin position="12"/>
        <end position="33"/>
    </location>
</feature>
<evidence type="ECO:0000313" key="6">
    <source>
        <dbReference type="EMBL" id="HAG1966779.1"/>
    </source>
</evidence>
<dbReference type="EMBL" id="DAAXPA010000021">
    <property type="protein sequence ID" value="HAG1966779.1"/>
    <property type="molecule type" value="Genomic_DNA"/>
</dbReference>